<keyword evidence="3" id="KW-1185">Reference proteome</keyword>
<sequence>MIMKVTTSLIILSALIAAASGRPQLNSPQQSQQQEQYKINGGAFTLPDNPNYPGPCADDLICQRRCNDPQEHINNGASPEDAPYFAANLQGTCNYNGLPGCRCYATTNEQCARIYICTDHESGCAAPAILVQDDHAFCQCPGCTQDWLGVGPEIPPGSGQ</sequence>
<accession>A0ABQ8GPH8</accession>
<protein>
    <submittedName>
        <fullName evidence="2">Uncharacterized protein</fullName>
    </submittedName>
</protein>
<reference evidence="2 3" key="1">
    <citation type="journal article" date="2021" name="Nat. Commun.">
        <title>Genetic determinants of endophytism in the Arabidopsis root mycobiome.</title>
        <authorList>
            <person name="Mesny F."/>
            <person name="Miyauchi S."/>
            <person name="Thiergart T."/>
            <person name="Pickel B."/>
            <person name="Atanasova L."/>
            <person name="Karlsson M."/>
            <person name="Huettel B."/>
            <person name="Barry K.W."/>
            <person name="Haridas S."/>
            <person name="Chen C."/>
            <person name="Bauer D."/>
            <person name="Andreopoulos W."/>
            <person name="Pangilinan J."/>
            <person name="LaButti K."/>
            <person name="Riley R."/>
            <person name="Lipzen A."/>
            <person name="Clum A."/>
            <person name="Drula E."/>
            <person name="Henrissat B."/>
            <person name="Kohler A."/>
            <person name="Grigoriev I.V."/>
            <person name="Martin F.M."/>
            <person name="Hacquard S."/>
        </authorList>
    </citation>
    <scope>NUCLEOTIDE SEQUENCE [LARGE SCALE GENOMIC DNA]</scope>
    <source>
        <strain evidence="2 3">MPI-SDFR-AT-0080</strain>
    </source>
</reference>
<keyword evidence="1" id="KW-0732">Signal</keyword>
<dbReference type="Proteomes" id="UP000774617">
    <property type="component" value="Unassembled WGS sequence"/>
</dbReference>
<feature type="chain" id="PRO_5047129137" evidence="1">
    <location>
        <begin position="22"/>
        <end position="160"/>
    </location>
</feature>
<comment type="caution">
    <text evidence="2">The sequence shown here is derived from an EMBL/GenBank/DDBJ whole genome shotgun (WGS) entry which is preliminary data.</text>
</comment>
<feature type="signal peptide" evidence="1">
    <location>
        <begin position="1"/>
        <end position="21"/>
    </location>
</feature>
<evidence type="ECO:0000313" key="3">
    <source>
        <dbReference type="Proteomes" id="UP000774617"/>
    </source>
</evidence>
<organism evidence="2 3">
    <name type="scientific">Macrophomina phaseolina</name>
    <dbReference type="NCBI Taxonomy" id="35725"/>
    <lineage>
        <taxon>Eukaryota</taxon>
        <taxon>Fungi</taxon>
        <taxon>Dikarya</taxon>
        <taxon>Ascomycota</taxon>
        <taxon>Pezizomycotina</taxon>
        <taxon>Dothideomycetes</taxon>
        <taxon>Dothideomycetes incertae sedis</taxon>
        <taxon>Botryosphaeriales</taxon>
        <taxon>Botryosphaeriaceae</taxon>
        <taxon>Macrophomina</taxon>
    </lineage>
</organism>
<dbReference type="EMBL" id="JAGTJR010000005">
    <property type="protein sequence ID" value="KAH7060518.1"/>
    <property type="molecule type" value="Genomic_DNA"/>
</dbReference>
<evidence type="ECO:0000313" key="2">
    <source>
        <dbReference type="EMBL" id="KAH7060518.1"/>
    </source>
</evidence>
<name>A0ABQ8GPH8_9PEZI</name>
<proteinExistence type="predicted"/>
<gene>
    <name evidence="2" type="ORF">B0J12DRAFT_336424</name>
</gene>
<evidence type="ECO:0000256" key="1">
    <source>
        <dbReference type="SAM" id="SignalP"/>
    </source>
</evidence>